<dbReference type="PROSITE" id="PS50294">
    <property type="entry name" value="WD_REPEATS_REGION"/>
    <property type="match status" value="5"/>
</dbReference>
<dbReference type="STRING" id="400682.A0A1X7UDQ8"/>
<name>A0A1X7UDQ8_AMPQE</name>
<evidence type="ECO:0000313" key="4">
    <source>
        <dbReference type="EnsemblMetazoa" id="Aqu2.1.25608_001"/>
    </source>
</evidence>
<dbReference type="InterPro" id="IPR015943">
    <property type="entry name" value="WD40/YVTN_repeat-like_dom_sf"/>
</dbReference>
<evidence type="ECO:0000256" key="2">
    <source>
        <dbReference type="ARBA" id="ARBA00022737"/>
    </source>
</evidence>
<dbReference type="SUPFAM" id="SSF50978">
    <property type="entry name" value="WD40 repeat-like"/>
    <property type="match status" value="1"/>
</dbReference>
<feature type="repeat" description="WD" evidence="3">
    <location>
        <begin position="25"/>
        <end position="66"/>
    </location>
</feature>
<evidence type="ECO:0000256" key="1">
    <source>
        <dbReference type="ARBA" id="ARBA00022574"/>
    </source>
</evidence>
<dbReference type="AlphaFoldDB" id="A0A1X7UDQ8"/>
<dbReference type="EnsemblMetazoa" id="Aqu2.1.25608_001">
    <property type="protein sequence ID" value="Aqu2.1.25608_001"/>
    <property type="gene ID" value="Aqu2.1.25608"/>
</dbReference>
<keyword evidence="1 3" id="KW-0853">WD repeat</keyword>
<feature type="repeat" description="WD" evidence="3">
    <location>
        <begin position="154"/>
        <end position="195"/>
    </location>
</feature>
<sequence>MGGKGSKPIRKTAGEPHRGVLVHTLKEHKDHVLCVRFSPDGRYIASGSADKTLAIWETHNMKLLQHIKGHKAEVNAISFSPDSTMLLTCGRDSKVALWNVRKGDKIYATHLYQFGPFMSCSFSLDSSKLFATSSERGCITLWDMSEQKVKKRFLEGHSNEVFQVSFSPDNIHLASCGNDKRIILWNRTSGKIVEKLKDKYSPIFAFCYNDNGTMIAAVVEGERVKIWSTITNEIVFVLEGHHTSPVSSCSFSPDGSMLATVSGDKTYALWDVSDPHAPPVYHARGHEGWVQTVAFSPDGIYLATGGNDHLINALMV</sequence>
<protein>
    <submittedName>
        <fullName evidence="4">Uncharacterized protein</fullName>
    </submittedName>
</protein>
<dbReference type="OrthoDB" id="674604at2759"/>
<dbReference type="PRINTS" id="PR00320">
    <property type="entry name" value="GPROTEINBRPT"/>
</dbReference>
<dbReference type="InterPro" id="IPR036322">
    <property type="entry name" value="WD40_repeat_dom_sf"/>
</dbReference>
<evidence type="ECO:0000256" key="3">
    <source>
        <dbReference type="PROSITE-ProRule" id="PRU00221"/>
    </source>
</evidence>
<feature type="repeat" description="WD" evidence="3">
    <location>
        <begin position="283"/>
        <end position="316"/>
    </location>
</feature>
<dbReference type="SMART" id="SM00320">
    <property type="entry name" value="WD40"/>
    <property type="match status" value="7"/>
</dbReference>
<dbReference type="InterPro" id="IPR019775">
    <property type="entry name" value="WD40_repeat_CS"/>
</dbReference>
<feature type="repeat" description="WD" evidence="3">
    <location>
        <begin position="67"/>
        <end position="108"/>
    </location>
</feature>
<dbReference type="Pfam" id="PF00400">
    <property type="entry name" value="WD40"/>
    <property type="match status" value="5"/>
</dbReference>
<dbReference type="PROSITE" id="PS00678">
    <property type="entry name" value="WD_REPEATS_1"/>
    <property type="match status" value="1"/>
</dbReference>
<dbReference type="Gene3D" id="2.130.10.10">
    <property type="entry name" value="YVTN repeat-like/Quinoprotein amine dehydrogenase"/>
    <property type="match status" value="2"/>
</dbReference>
<dbReference type="InParanoid" id="A0A1X7UDQ8"/>
<dbReference type="eggNOG" id="KOG0272">
    <property type="taxonomic scope" value="Eukaryota"/>
</dbReference>
<keyword evidence="2" id="KW-0677">Repeat</keyword>
<dbReference type="CDD" id="cd00200">
    <property type="entry name" value="WD40"/>
    <property type="match status" value="1"/>
</dbReference>
<dbReference type="InterPro" id="IPR001680">
    <property type="entry name" value="WD40_rpt"/>
</dbReference>
<feature type="repeat" description="WD" evidence="3">
    <location>
        <begin position="239"/>
        <end position="273"/>
    </location>
</feature>
<dbReference type="PROSITE" id="PS50082">
    <property type="entry name" value="WD_REPEATS_2"/>
    <property type="match status" value="5"/>
</dbReference>
<accession>A0A1X7UDQ8</accession>
<dbReference type="PANTHER" id="PTHR22847:SF637">
    <property type="entry name" value="WD REPEAT DOMAIN 5B"/>
    <property type="match status" value="1"/>
</dbReference>
<dbReference type="InterPro" id="IPR020472">
    <property type="entry name" value="WD40_PAC1"/>
</dbReference>
<proteinExistence type="predicted"/>
<reference evidence="4" key="1">
    <citation type="submission" date="2017-05" db="UniProtKB">
        <authorList>
            <consortium name="EnsemblMetazoa"/>
        </authorList>
    </citation>
    <scope>IDENTIFICATION</scope>
</reference>
<organism evidence="4">
    <name type="scientific">Amphimedon queenslandica</name>
    <name type="common">Sponge</name>
    <dbReference type="NCBI Taxonomy" id="400682"/>
    <lineage>
        <taxon>Eukaryota</taxon>
        <taxon>Metazoa</taxon>
        <taxon>Porifera</taxon>
        <taxon>Demospongiae</taxon>
        <taxon>Heteroscleromorpha</taxon>
        <taxon>Haplosclerida</taxon>
        <taxon>Niphatidae</taxon>
        <taxon>Amphimedon</taxon>
    </lineage>
</organism>
<dbReference type="PANTHER" id="PTHR22847">
    <property type="entry name" value="WD40 REPEAT PROTEIN"/>
    <property type="match status" value="1"/>
</dbReference>